<organism evidence="2 3">
    <name type="scientific">Hermanssonia centrifuga</name>
    <dbReference type="NCBI Taxonomy" id="98765"/>
    <lineage>
        <taxon>Eukaryota</taxon>
        <taxon>Fungi</taxon>
        <taxon>Dikarya</taxon>
        <taxon>Basidiomycota</taxon>
        <taxon>Agaricomycotina</taxon>
        <taxon>Agaricomycetes</taxon>
        <taxon>Polyporales</taxon>
        <taxon>Meruliaceae</taxon>
        <taxon>Hermanssonia</taxon>
    </lineage>
</organism>
<dbReference type="EMBL" id="SGPJ01000014">
    <property type="protein sequence ID" value="THH01909.1"/>
    <property type="molecule type" value="Genomic_DNA"/>
</dbReference>
<name>A0A4S4KTB6_9APHY</name>
<dbReference type="InterPro" id="IPR015915">
    <property type="entry name" value="Kelch-typ_b-propeller"/>
</dbReference>
<dbReference type="SUPFAM" id="SSF117281">
    <property type="entry name" value="Kelch motif"/>
    <property type="match status" value="1"/>
</dbReference>
<feature type="compositionally biased region" description="Low complexity" evidence="1">
    <location>
        <begin position="426"/>
        <end position="437"/>
    </location>
</feature>
<dbReference type="Pfam" id="PF24681">
    <property type="entry name" value="Kelch_KLHDC2_KLHL20_DRC7"/>
    <property type="match status" value="1"/>
</dbReference>
<reference evidence="2 3" key="1">
    <citation type="submission" date="2019-02" db="EMBL/GenBank/DDBJ databases">
        <title>Genome sequencing of the rare red list fungi Phlebia centrifuga.</title>
        <authorList>
            <person name="Buettner E."/>
            <person name="Kellner H."/>
        </authorList>
    </citation>
    <scope>NUCLEOTIDE SEQUENCE [LARGE SCALE GENOMIC DNA]</scope>
    <source>
        <strain evidence="2 3">DSM 108282</strain>
    </source>
</reference>
<evidence type="ECO:0000313" key="3">
    <source>
        <dbReference type="Proteomes" id="UP000309038"/>
    </source>
</evidence>
<feature type="compositionally biased region" description="Polar residues" evidence="1">
    <location>
        <begin position="438"/>
        <end position="455"/>
    </location>
</feature>
<evidence type="ECO:0000256" key="1">
    <source>
        <dbReference type="SAM" id="MobiDB-lite"/>
    </source>
</evidence>
<feature type="compositionally biased region" description="Basic and acidic residues" evidence="1">
    <location>
        <begin position="480"/>
        <end position="520"/>
    </location>
</feature>
<sequence length="549" mass="59523">MYLYGGRLVAERKMVSDIYVFCLQALKWEKLPQASDENVPQARYFHSADTWNNHLVIFGGMAIQPLSDNPEDLCVLNDVRLFDLATNKWTLAPHNSPSPLVPKARYAHLSSITSNRLFIIGGQDLNNVCVEIILDIAGRIVVWRSRPLNDVDKNAPPAPDVTSSDSLTHLPYSTDPTDEYPCDVFLFSNYNHAPAVLSQLLLLSSTYELPHLQSLVKHAMHRALSFATSVGIYGVATLCNCRSLQIRALRVVMAYSQKRPNAGRSRDKDGSGTGGTGGTGGAGGAGGSRPNDSGGGAGPGPGFGSPIDKPFAARPRDAHSTISIPTPPLSRTSSFQQGLMTPPVSPLSLSYQPTIIEASIAGLDVIHERRNSEDADVVIKSEQLGSSFEDANMGSTSEHQSAMWERRAVQELGKLRIQTESPETIVPSGPASSVSSGDTASNHGLNTPQHRSSALSRLFQKNAKSTDRITDPNSSTLDLKLQKAEEKRRKKQLAKERTERLAQDLKQRAKSRGAAEETRSIRSAGGSSDGKKQNPAWEEEGGMYNGLGW</sequence>
<evidence type="ECO:0000313" key="2">
    <source>
        <dbReference type="EMBL" id="THH01909.1"/>
    </source>
</evidence>
<proteinExistence type="predicted"/>
<dbReference type="Gene3D" id="2.120.10.80">
    <property type="entry name" value="Kelch-type beta propeller"/>
    <property type="match status" value="1"/>
</dbReference>
<dbReference type="GO" id="GO:0045454">
    <property type="term" value="P:cell redox homeostasis"/>
    <property type="evidence" value="ECO:0007669"/>
    <property type="project" value="TreeGrafter"/>
</dbReference>
<dbReference type="GO" id="GO:0005829">
    <property type="term" value="C:cytosol"/>
    <property type="evidence" value="ECO:0007669"/>
    <property type="project" value="TreeGrafter"/>
</dbReference>
<comment type="caution">
    <text evidence="2">The sequence shown here is derived from an EMBL/GenBank/DDBJ whole genome shotgun (WGS) entry which is preliminary data.</text>
</comment>
<dbReference type="AlphaFoldDB" id="A0A4S4KTB6"/>
<dbReference type="Proteomes" id="UP000309038">
    <property type="component" value="Unassembled WGS sequence"/>
</dbReference>
<gene>
    <name evidence="2" type="ORF">EW026_g885</name>
</gene>
<feature type="compositionally biased region" description="Gly residues" evidence="1">
    <location>
        <begin position="271"/>
        <end position="303"/>
    </location>
</feature>
<keyword evidence="3" id="KW-1185">Reference proteome</keyword>
<dbReference type="GO" id="GO:0005739">
    <property type="term" value="C:mitochondrion"/>
    <property type="evidence" value="ECO:0007669"/>
    <property type="project" value="TreeGrafter"/>
</dbReference>
<dbReference type="PANTHER" id="PTHR43503:SF2">
    <property type="entry name" value="NEGATIVE REGULATOR OF SPORULATION MDS3-RELATED"/>
    <property type="match status" value="1"/>
</dbReference>
<feature type="compositionally biased region" description="Polar residues" evidence="1">
    <location>
        <begin position="320"/>
        <end position="339"/>
    </location>
</feature>
<accession>A0A4S4KTB6</accession>
<feature type="region of interest" description="Disordered" evidence="1">
    <location>
        <begin position="258"/>
        <end position="339"/>
    </location>
</feature>
<feature type="region of interest" description="Disordered" evidence="1">
    <location>
        <begin position="417"/>
        <end position="549"/>
    </location>
</feature>
<dbReference type="PANTHER" id="PTHR43503">
    <property type="entry name" value="MCG48959-RELATED"/>
    <property type="match status" value="1"/>
</dbReference>
<protein>
    <submittedName>
        <fullName evidence="2">Uncharacterized protein</fullName>
    </submittedName>
</protein>